<keyword evidence="2" id="KW-1185">Reference proteome</keyword>
<proteinExistence type="predicted"/>
<reference evidence="1 2" key="1">
    <citation type="submission" date="2014-06" db="EMBL/GenBank/DDBJ databases">
        <authorList>
            <consortium name="DOE Joint Genome Institute"/>
            <person name="Kuo A."/>
            <person name="Kohler A."/>
            <person name="Nagy L.G."/>
            <person name="Floudas D."/>
            <person name="Copeland A."/>
            <person name="Barry K.W."/>
            <person name="Cichocki N."/>
            <person name="Veneault-Fourrey C."/>
            <person name="LaButti K."/>
            <person name="Lindquist E.A."/>
            <person name="Lipzen A."/>
            <person name="Lundell T."/>
            <person name="Morin E."/>
            <person name="Murat C."/>
            <person name="Sun H."/>
            <person name="Tunlid A."/>
            <person name="Henrissat B."/>
            <person name="Grigoriev I.V."/>
            <person name="Hibbett D.S."/>
            <person name="Martin F."/>
            <person name="Nordberg H.P."/>
            <person name="Cantor M.N."/>
            <person name="Hua S.X."/>
        </authorList>
    </citation>
    <scope>NUCLEOTIDE SEQUENCE [LARGE SCALE GENOMIC DNA]</scope>
    <source>
        <strain evidence="1 2">ATCC 200175</strain>
    </source>
</reference>
<evidence type="ECO:0008006" key="3">
    <source>
        <dbReference type="Google" id="ProtNLM"/>
    </source>
</evidence>
<organism evidence="1 2">
    <name type="scientific">Paxillus involutus ATCC 200175</name>
    <dbReference type="NCBI Taxonomy" id="664439"/>
    <lineage>
        <taxon>Eukaryota</taxon>
        <taxon>Fungi</taxon>
        <taxon>Dikarya</taxon>
        <taxon>Basidiomycota</taxon>
        <taxon>Agaricomycotina</taxon>
        <taxon>Agaricomycetes</taxon>
        <taxon>Agaricomycetidae</taxon>
        <taxon>Boletales</taxon>
        <taxon>Paxilineae</taxon>
        <taxon>Paxillaceae</taxon>
        <taxon>Paxillus</taxon>
    </lineage>
</organism>
<dbReference type="AlphaFoldDB" id="A0A0C9SZ48"/>
<protein>
    <recommendedName>
        <fullName evidence="3">Tc1-like transposase DDE domain-containing protein</fullName>
    </recommendedName>
</protein>
<feature type="non-terminal residue" evidence="1">
    <location>
        <position position="54"/>
    </location>
</feature>
<evidence type="ECO:0000313" key="1">
    <source>
        <dbReference type="EMBL" id="KIJ04368.1"/>
    </source>
</evidence>
<dbReference type="OrthoDB" id="2142724at2759"/>
<name>A0A0C9SZ48_PAXIN</name>
<dbReference type="HOGENOM" id="CLU_188058_1_0_1"/>
<gene>
    <name evidence="1" type="ORF">PAXINDRAFT_36092</name>
</gene>
<sequence length="54" mass="6111">WSILPTLTIDGYLTVRIVEGSVDGAEFYDFIVNKVMNPYPQPRSILVIDNCSIH</sequence>
<dbReference type="Proteomes" id="UP000053647">
    <property type="component" value="Unassembled WGS sequence"/>
</dbReference>
<evidence type="ECO:0000313" key="2">
    <source>
        <dbReference type="Proteomes" id="UP000053647"/>
    </source>
</evidence>
<reference evidence="2" key="2">
    <citation type="submission" date="2015-01" db="EMBL/GenBank/DDBJ databases">
        <title>Evolutionary Origins and Diversification of the Mycorrhizal Mutualists.</title>
        <authorList>
            <consortium name="DOE Joint Genome Institute"/>
            <consortium name="Mycorrhizal Genomics Consortium"/>
            <person name="Kohler A."/>
            <person name="Kuo A."/>
            <person name="Nagy L.G."/>
            <person name="Floudas D."/>
            <person name="Copeland A."/>
            <person name="Barry K.W."/>
            <person name="Cichocki N."/>
            <person name="Veneault-Fourrey C."/>
            <person name="LaButti K."/>
            <person name="Lindquist E.A."/>
            <person name="Lipzen A."/>
            <person name="Lundell T."/>
            <person name="Morin E."/>
            <person name="Murat C."/>
            <person name="Riley R."/>
            <person name="Ohm R."/>
            <person name="Sun H."/>
            <person name="Tunlid A."/>
            <person name="Henrissat B."/>
            <person name="Grigoriev I.V."/>
            <person name="Hibbett D.S."/>
            <person name="Martin F."/>
        </authorList>
    </citation>
    <scope>NUCLEOTIDE SEQUENCE [LARGE SCALE GENOMIC DNA]</scope>
    <source>
        <strain evidence="2">ATCC 200175</strain>
    </source>
</reference>
<accession>A0A0C9SZ48</accession>
<dbReference type="EMBL" id="KN821897">
    <property type="protein sequence ID" value="KIJ04368.1"/>
    <property type="molecule type" value="Genomic_DNA"/>
</dbReference>
<feature type="non-terminal residue" evidence="1">
    <location>
        <position position="1"/>
    </location>
</feature>